<feature type="transmembrane region" description="Helical" evidence="5">
    <location>
        <begin position="621"/>
        <end position="642"/>
    </location>
</feature>
<feature type="transmembrane region" description="Helical" evidence="5">
    <location>
        <begin position="714"/>
        <end position="735"/>
    </location>
</feature>
<evidence type="ECO:0000256" key="2">
    <source>
        <dbReference type="ARBA" id="ARBA00022692"/>
    </source>
</evidence>
<keyword evidence="8" id="KW-1185">Reference proteome</keyword>
<feature type="transmembrane region" description="Helical" evidence="5">
    <location>
        <begin position="669"/>
        <end position="693"/>
    </location>
</feature>
<comment type="subcellular location">
    <subcellularLocation>
        <location evidence="1">Membrane</location>
        <topology evidence="1">Multi-pass membrane protein</topology>
    </subcellularLocation>
</comment>
<dbReference type="PANTHER" id="PTHR45902:SF5">
    <property type="entry name" value="G-PROTEIN COUPLED RECEPTORS FAMILY 2 PROFILE 2 DOMAIN-CONTAINING PROTEIN"/>
    <property type="match status" value="1"/>
</dbReference>
<dbReference type="InterPro" id="IPR000832">
    <property type="entry name" value="GPCR_2_secretin-like"/>
</dbReference>
<dbReference type="Gene3D" id="1.20.1070.10">
    <property type="entry name" value="Rhodopsin 7-helix transmembrane proteins"/>
    <property type="match status" value="1"/>
</dbReference>
<dbReference type="Proteomes" id="UP001148838">
    <property type="component" value="Unassembled WGS sequence"/>
</dbReference>
<evidence type="ECO:0000256" key="5">
    <source>
        <dbReference type="SAM" id="Phobius"/>
    </source>
</evidence>
<reference evidence="7 8" key="1">
    <citation type="journal article" date="2022" name="Allergy">
        <title>Genome assembly and annotation of Periplaneta americana reveal a comprehensive cockroach allergen profile.</title>
        <authorList>
            <person name="Wang L."/>
            <person name="Xiong Q."/>
            <person name="Saelim N."/>
            <person name="Wang L."/>
            <person name="Nong W."/>
            <person name="Wan A.T."/>
            <person name="Shi M."/>
            <person name="Liu X."/>
            <person name="Cao Q."/>
            <person name="Hui J.H.L."/>
            <person name="Sookrung N."/>
            <person name="Leung T.F."/>
            <person name="Tungtrongchitr A."/>
            <person name="Tsui S.K.W."/>
        </authorList>
    </citation>
    <scope>NUCLEOTIDE SEQUENCE [LARGE SCALE GENOMIC DNA]</scope>
    <source>
        <strain evidence="7">PWHHKU_190912</strain>
    </source>
</reference>
<dbReference type="PANTHER" id="PTHR45902">
    <property type="entry name" value="LATROPHILIN RECEPTOR-LIKE PROTEIN A"/>
    <property type="match status" value="1"/>
</dbReference>
<dbReference type="EMBL" id="JAJSOF020000013">
    <property type="protein sequence ID" value="KAJ4443907.1"/>
    <property type="molecule type" value="Genomic_DNA"/>
</dbReference>
<feature type="transmembrane region" description="Helical" evidence="5">
    <location>
        <begin position="511"/>
        <end position="535"/>
    </location>
</feature>
<keyword evidence="3 5" id="KW-1133">Transmembrane helix</keyword>
<gene>
    <name evidence="7" type="ORF">ANN_05694</name>
</gene>
<evidence type="ECO:0000259" key="6">
    <source>
        <dbReference type="PROSITE" id="PS50261"/>
    </source>
</evidence>
<evidence type="ECO:0000313" key="7">
    <source>
        <dbReference type="EMBL" id="KAJ4443907.1"/>
    </source>
</evidence>
<keyword evidence="2 5" id="KW-0812">Transmembrane</keyword>
<name>A0ABQ8TBH7_PERAM</name>
<protein>
    <recommendedName>
        <fullName evidence="6">G-protein coupled receptors family 2 profile 2 domain-containing protein</fullName>
    </recommendedName>
</protein>
<evidence type="ECO:0000256" key="3">
    <source>
        <dbReference type="ARBA" id="ARBA00022989"/>
    </source>
</evidence>
<sequence length="763" mass="87059">TCASGRRPLGCKCDELCAQYGDCCRDAPFFVAEDQRPGASPFSCETFDTESVYMISTCPSDWKDPNTRFRCEHPDTNFRDPLLDSPITSYVTNITYRNWHCASCHGDLAADSSFIWPVYFVCGSTYVNINDEEFIDHLEYNTTAQKWTLNMTEKVDYLLFETVDKFRPDRHIYSCDVVMSIPRIDLAPVRDCKAAVVDSCPDNWTDTSVRTQCEAFTSYLCSDEITYRNYYCGVCNNNGSFDGNSCSNLYFDVRIMYGYVPPGFSILLDWRSLSKREICWQETEKYDPFTKSCRKVFIETEVLFITVIAAFMNVIPDRRRKIYERRRDSNVHSYKELYRFEGENVQWLTEHFLPESNETRDEALSNAEKLRIFLRYVDPSSQVSVAEDVGVSQFWEVCALVVWTFSYIFFPNKLLITIILVTDTIPGNNSNESRADLRATNSSSDFATCSKIMLEPEDYVIVDNDTMDVLLMAYNITLEPSEYIIQNDSKILICIPFDYDTDELNNYPLSYAYTTIVGVSISVAFIVIHLVVFLLTPKLRNLSSMNLASLSVALLLMYCAFVAGSYLLETDVPCIVVAAITYYGLLAAFTWMFTIAYDISRVLRQTTTRFAIMSGKHWQRFAFYSVCSWLLPAVIVGAALGADFSDLVPEDLRPGFGVKHCWFSNTYSLLIFGVAPLLVVMVLNVIFFAWSAYLVYTSAKELRHNSTTHQDFRLYARLALIMGLTWIIGLIAGYVDSEGKALLFFHFTVLDVNTCLQLVASGF</sequence>
<evidence type="ECO:0000256" key="1">
    <source>
        <dbReference type="ARBA" id="ARBA00004141"/>
    </source>
</evidence>
<feature type="transmembrane region" description="Helical" evidence="5">
    <location>
        <begin position="580"/>
        <end position="600"/>
    </location>
</feature>
<feature type="transmembrane region" description="Helical" evidence="5">
    <location>
        <begin position="547"/>
        <end position="568"/>
    </location>
</feature>
<accession>A0ABQ8TBH7</accession>
<dbReference type="InterPro" id="IPR053231">
    <property type="entry name" value="GPCR_LN-TM7"/>
</dbReference>
<comment type="caution">
    <text evidence="7">The sequence shown here is derived from an EMBL/GenBank/DDBJ whole genome shotgun (WGS) entry which is preliminary data.</text>
</comment>
<feature type="domain" description="G-protein coupled receptors family 2 profile 2" evidence="6">
    <location>
        <begin position="511"/>
        <end position="763"/>
    </location>
</feature>
<feature type="non-terminal residue" evidence="7">
    <location>
        <position position="1"/>
    </location>
</feature>
<dbReference type="PROSITE" id="PS50261">
    <property type="entry name" value="G_PROTEIN_RECEP_F2_4"/>
    <property type="match status" value="1"/>
</dbReference>
<dbReference type="CDD" id="cd15039">
    <property type="entry name" value="7tmB3_Methuselah-like"/>
    <property type="match status" value="1"/>
</dbReference>
<dbReference type="InterPro" id="IPR017981">
    <property type="entry name" value="GPCR_2-like_7TM"/>
</dbReference>
<evidence type="ECO:0000256" key="4">
    <source>
        <dbReference type="ARBA" id="ARBA00023136"/>
    </source>
</evidence>
<keyword evidence="4 5" id="KW-0472">Membrane</keyword>
<feature type="transmembrane region" description="Helical" evidence="5">
    <location>
        <begin position="296"/>
        <end position="316"/>
    </location>
</feature>
<evidence type="ECO:0000313" key="8">
    <source>
        <dbReference type="Proteomes" id="UP001148838"/>
    </source>
</evidence>
<organism evidence="7 8">
    <name type="scientific">Periplaneta americana</name>
    <name type="common">American cockroach</name>
    <name type="synonym">Blatta americana</name>
    <dbReference type="NCBI Taxonomy" id="6978"/>
    <lineage>
        <taxon>Eukaryota</taxon>
        <taxon>Metazoa</taxon>
        <taxon>Ecdysozoa</taxon>
        <taxon>Arthropoda</taxon>
        <taxon>Hexapoda</taxon>
        <taxon>Insecta</taxon>
        <taxon>Pterygota</taxon>
        <taxon>Neoptera</taxon>
        <taxon>Polyneoptera</taxon>
        <taxon>Dictyoptera</taxon>
        <taxon>Blattodea</taxon>
        <taxon>Blattoidea</taxon>
        <taxon>Blattidae</taxon>
        <taxon>Blattinae</taxon>
        <taxon>Periplaneta</taxon>
    </lineage>
</organism>
<proteinExistence type="predicted"/>
<feature type="transmembrane region" description="Helical" evidence="5">
    <location>
        <begin position="400"/>
        <end position="421"/>
    </location>
</feature>
<dbReference type="Pfam" id="PF00002">
    <property type="entry name" value="7tm_2"/>
    <property type="match status" value="1"/>
</dbReference>